<dbReference type="SUPFAM" id="SSF103039">
    <property type="entry name" value="CheC-like"/>
    <property type="match status" value="1"/>
</dbReference>
<keyword evidence="2" id="KW-0378">Hydrolase</keyword>
<dbReference type="EMBL" id="CP046457">
    <property type="protein sequence ID" value="QGT99190.1"/>
    <property type="molecule type" value="Genomic_DNA"/>
</dbReference>
<dbReference type="GO" id="GO:0016787">
    <property type="term" value="F:hydrolase activity"/>
    <property type="evidence" value="ECO:0007669"/>
    <property type="project" value="UniProtKB-KW"/>
</dbReference>
<keyword evidence="1" id="KW-0145">Chemotaxis</keyword>
<dbReference type="Proteomes" id="UP000426444">
    <property type="component" value="Chromosome"/>
</dbReference>
<sequence>MTRDYNELSGLEIDALKEIGNIGAGNAATALGQMVNDKIDMSVPNVNILPFQSVPDLIGGADSHVVGVFFNVSGSAPTNIIFVLPIEKASLLIDMLMGRPVGQTLKEQLDDMEISAMMELGNIIAATYLNALGMFTQLDFSPSVPAIGIDMAGAIVDAVLAQFGEVADHVLVLETNFKKDEKDVVGHFFLLPEPGSLDTILSALGVSLNE</sequence>
<evidence type="ECO:0000256" key="2">
    <source>
        <dbReference type="ARBA" id="ARBA00022801"/>
    </source>
</evidence>
<name>A0A6I6DDR1_9FIRM</name>
<protein>
    <submittedName>
        <fullName evidence="4">Chemotaxis protein CheC--inhibitor of MCP methylation</fullName>
    </submittedName>
</protein>
<dbReference type="RefSeq" id="WP_156203112.1">
    <property type="nucleotide sequence ID" value="NZ_CP046457.1"/>
</dbReference>
<accession>A0A6I6DDR1</accession>
<organism evidence="4 5">
    <name type="scientific">Candidatus Syntrophocurvum alkaliphilum</name>
    <dbReference type="NCBI Taxonomy" id="2293317"/>
    <lineage>
        <taxon>Bacteria</taxon>
        <taxon>Bacillati</taxon>
        <taxon>Bacillota</taxon>
        <taxon>Clostridia</taxon>
        <taxon>Eubacteriales</taxon>
        <taxon>Syntrophomonadaceae</taxon>
        <taxon>Candidatus Syntrophocurvum</taxon>
    </lineage>
</organism>
<gene>
    <name evidence="4" type="ORF">SYNTR_0597</name>
</gene>
<dbReference type="Pfam" id="PF04509">
    <property type="entry name" value="CheC"/>
    <property type="match status" value="2"/>
</dbReference>
<dbReference type="PANTHER" id="PTHR43693:SF1">
    <property type="entry name" value="PROTEIN PHOSPHATASE CHEZ"/>
    <property type="match status" value="1"/>
</dbReference>
<feature type="domain" description="CheC-like protein" evidence="3">
    <location>
        <begin position="12"/>
        <end position="48"/>
    </location>
</feature>
<dbReference type="InterPro" id="IPR050992">
    <property type="entry name" value="CheZ_family_phosphatases"/>
</dbReference>
<feature type="domain" description="CheC-like protein" evidence="3">
    <location>
        <begin position="112"/>
        <end position="148"/>
    </location>
</feature>
<dbReference type="AlphaFoldDB" id="A0A6I6DDR1"/>
<evidence type="ECO:0000256" key="1">
    <source>
        <dbReference type="ARBA" id="ARBA00022500"/>
    </source>
</evidence>
<dbReference type="GO" id="GO:0006935">
    <property type="term" value="P:chemotaxis"/>
    <property type="evidence" value="ECO:0007669"/>
    <property type="project" value="UniProtKB-KW"/>
</dbReference>
<evidence type="ECO:0000259" key="3">
    <source>
        <dbReference type="Pfam" id="PF04509"/>
    </source>
</evidence>
<dbReference type="Gene3D" id="3.40.1550.10">
    <property type="entry name" value="CheC-like"/>
    <property type="match status" value="1"/>
</dbReference>
<reference evidence="5" key="1">
    <citation type="journal article" date="2019" name="Microbiology">
        <title>Complete Genome Sequence of an Uncultured Bacterium of the Candidate Phylum Bipolaricaulota.</title>
        <authorList>
            <person name="Kadnikov V.V."/>
            <person name="Mardanov A.V."/>
            <person name="Beletsky A.V."/>
            <person name="Frank Y.A."/>
            <person name="Karnachuk O.V."/>
            <person name="Ravin N.V."/>
        </authorList>
    </citation>
    <scope>NUCLEOTIDE SEQUENCE [LARGE SCALE GENOMIC DNA]</scope>
</reference>
<dbReference type="PANTHER" id="PTHR43693">
    <property type="entry name" value="PROTEIN PHOSPHATASE CHEZ"/>
    <property type="match status" value="1"/>
</dbReference>
<dbReference type="OrthoDB" id="9812187at2"/>
<dbReference type="KEGG" id="salq:SYNTR_0597"/>
<dbReference type="InterPro" id="IPR007597">
    <property type="entry name" value="CheC"/>
</dbReference>
<keyword evidence="5" id="KW-1185">Reference proteome</keyword>
<dbReference type="InterPro" id="IPR028976">
    <property type="entry name" value="CheC-like_sf"/>
</dbReference>
<evidence type="ECO:0000313" key="4">
    <source>
        <dbReference type="EMBL" id="QGT99190.1"/>
    </source>
</evidence>
<proteinExistence type="predicted"/>
<evidence type="ECO:0000313" key="5">
    <source>
        <dbReference type="Proteomes" id="UP000426444"/>
    </source>
</evidence>
<dbReference type="CDD" id="cd17909">
    <property type="entry name" value="CheC_ClassI"/>
    <property type="match status" value="1"/>
</dbReference>